<dbReference type="SMART" id="SM00822">
    <property type="entry name" value="PKS_KR"/>
    <property type="match status" value="1"/>
</dbReference>
<sequence length="2031" mass="222239">MADTNGPIKAPQDVAIVGLSCRFSGDATNADGFWEMLCNGKSGHSETTRFNPKGFSDPGFRKHNQSATAHGHFLQQDVGAFDTGFFGITPEEASAIDPQQRLILEVAYEAFENAGITTQQLAGSKTSCFIASFTSDYREIIFRDPDAAPRYTVTGTAVSMLANRISWFFDLRGPSVALNTACSSSLVALHLARRSLQSGEADIAIVGGTNLMLGPEMFTFFSNLNFLSRDGLSRSFDASGEGYGRGEGVAAIILKRVDDAQRDNDIIRAIVRSTATNQDGKTKAITLPSLDAQVDLIHSAYYEAGLNFHDTTYFEAHGTGTRRGDPVELEAISKTLCLDRAEDSKLIVGSVKSNVGHTEATAGLAGIIKAIYMLEKGLIPATIHYNKPLPEFDLSSSKLTIPVETKPWPATPLRRISINSFGFGGANAHAVLDDAQSYLASRDIQGASLRTKIQPLPNINEGMANGNGKPADLKSLTNELFFVFSGPDQQALERNLKVIAQHLQTKTFSDLGSESEYLRNLAYTLSERRSMFRLKAAIVAVSVDQLASRIRERCIVRIDKHVAVPTKSNLANGNEGKITRRLLTDLPSYAWDHSRTYWAESRASKEFRHRKHPQRSLIGAPQPSYGEDEHIWRGYLRLSDEPWVKDHQVLGAIVYPAAGYIAMAIEAARDIADKGRAISRYTLRDVQFHSAAVIKEDVPLELIIQLRPHRTATRATSASWLEFAISSCHNERNMRENCFGLLSIEYEAADDSPFSLEQSQEEDRILKQYERAHGKCGINQNPKALYEELASVGLNYGQAFQQISKVTKSEGCSSCQVELYTPDRIPDGDLRPVIHPATLDCMIQTIFPALVGHRARMQAAMVPTLLEHMSVSAQTPTSTGTCFRGFSTAKYGGARDGCRLCDAGPRDIETAMDILLPAKQSQVIQSATSLHKLRNFIQMLAFSRTKLSVLELGTASQDAVLAMMSSLSHELLVSGVLKYTFTCSDEHDLRSVRESQLSRHGNKVAYQVLDLKKSYESQGFQDRTFDVVILSDPSSAMLISPAVPALRKLLSPTGKLCLLGALDTVNGRVGTVGLRSTLEPQNLVIDFAERDFGDPYQGYELVVASWKPDENQGARDQDILVLEGDQPCAAALSDALLSLDPANGSYIPIPRRLLRSSFQDMEGKICIATLEMGQSFLAHATPEDFASFKEIIRRCSSVVWVSSSDDPIGSIVTGLARTMRNENAALVFRSLQVPSKDMHSPDYLAEIVSRLATSSCTDNEFKLDEGILKVSRILRDPEMDGMVASMTIEGGAQIRTSTLNRVGRAQKLALPRQGMLDDIYFEADEVADGPLLDDEVEIEIKASGINFRDVLVMMGNIADNLIGHEASGIISRVGRKVTSFREGDRVCTIGHGCHRSAYRTAANLAHKIPDGMSFEEAATVPLVYCTAYTALVAIARAQKGQTILIHAAAGGVGLAAIQIANHLGLEVFATVSSQPKRQLIQDHGVMEDHILNSRDTSFAKGVMRMTSGRGVDIVLNSLAGEQLRLSWHCLAPFGTFVEIGIKDITANSRLDMSPFAKDATFAAFEIINILHQDSKRMANILADVFRLLQNKSVKPVKPLLSKPNSQVGEALRLLQTGKHMGKVALIWDRDQTIPMAMTAPRPVLQEAATYVLVGGFGGLGRSIASMLANRSARHLCILSRSGAQSQEALEIVQKLEDQGVQVRSFACDVSDERSLRNAIEACKAEMPPIRGVIQGAMVLLDVSFEKMSHSQWHDALRAKVDGTWNLHKFMPKDLDFFIILSSFMGIFGSRTQGNYAAAGAYQDSLAHYRRSQGLKAVSLDLGLMRDVSNFSKKEALSGPFRDWQKPFGLREVDVHGLLDHIIASETGAIPTHVPTQVLTGFGTADEAEKAGIEPPYYLDEKRFALLHTSIAEIRQDSAAQGNPAATPTAAKKEDSGDLLKQAGSLVEAADLILESLIVKVAKHLERDEAEIDPEEPLYTYGVDSLVAIEIKNWIMKEFASDVALLDITAEEPVFELAERIAVKSKFVSVAA</sequence>
<dbReference type="InterPro" id="IPR036736">
    <property type="entry name" value="ACP-like_sf"/>
</dbReference>
<dbReference type="PROSITE" id="PS00606">
    <property type="entry name" value="KS3_1"/>
    <property type="match status" value="1"/>
</dbReference>
<dbReference type="Pfam" id="PF00109">
    <property type="entry name" value="ketoacyl-synt"/>
    <property type="match status" value="1"/>
</dbReference>
<dbReference type="SMART" id="SM00829">
    <property type="entry name" value="PKS_ER"/>
    <property type="match status" value="1"/>
</dbReference>
<dbReference type="PANTHER" id="PTHR43775:SF29">
    <property type="entry name" value="ASPERFURANONE POLYKETIDE SYNTHASE AFOG-RELATED"/>
    <property type="match status" value="1"/>
</dbReference>
<protein>
    <submittedName>
        <fullName evidence="12">Ketoacyl-synt-domain-containing protein</fullName>
    </submittedName>
</protein>
<dbReference type="STRING" id="1095630.A0A2J6SF47"/>
<dbReference type="Gene3D" id="3.40.47.10">
    <property type="match status" value="1"/>
</dbReference>
<dbReference type="InterPro" id="IPR049900">
    <property type="entry name" value="PKS_mFAS_DH"/>
</dbReference>
<comment type="similarity">
    <text evidence="7">Belongs to the zinc-containing alcohol dehydrogenase family.</text>
</comment>
<gene>
    <name evidence="12" type="ORF">K444DRAFT_671002</name>
</gene>
<dbReference type="GO" id="GO:0008270">
    <property type="term" value="F:zinc ion binding"/>
    <property type="evidence" value="ECO:0007669"/>
    <property type="project" value="InterPro"/>
</dbReference>
<dbReference type="Pfam" id="PF23114">
    <property type="entry name" value="NAD-bd_HRPKS_sdrA"/>
    <property type="match status" value="1"/>
</dbReference>
<dbReference type="PANTHER" id="PTHR43775">
    <property type="entry name" value="FATTY ACID SYNTHASE"/>
    <property type="match status" value="1"/>
</dbReference>
<dbReference type="Gene3D" id="1.10.1200.10">
    <property type="entry name" value="ACP-like"/>
    <property type="match status" value="1"/>
</dbReference>
<dbReference type="SMART" id="SM00826">
    <property type="entry name" value="PKS_DH"/>
    <property type="match status" value="1"/>
</dbReference>
<organism evidence="12 13">
    <name type="scientific">Hyaloscypha bicolor E</name>
    <dbReference type="NCBI Taxonomy" id="1095630"/>
    <lineage>
        <taxon>Eukaryota</taxon>
        <taxon>Fungi</taxon>
        <taxon>Dikarya</taxon>
        <taxon>Ascomycota</taxon>
        <taxon>Pezizomycotina</taxon>
        <taxon>Leotiomycetes</taxon>
        <taxon>Helotiales</taxon>
        <taxon>Hyaloscyphaceae</taxon>
        <taxon>Hyaloscypha</taxon>
        <taxon>Hyaloscypha bicolor</taxon>
    </lineage>
</organism>
<feature type="region of interest" description="N-terminal hotdog fold" evidence="6">
    <location>
        <begin position="615"/>
        <end position="749"/>
    </location>
</feature>
<dbReference type="InterPro" id="IPR049551">
    <property type="entry name" value="PKS_DH_C"/>
</dbReference>
<dbReference type="CDD" id="cd05195">
    <property type="entry name" value="enoyl_red"/>
    <property type="match status" value="1"/>
</dbReference>
<evidence type="ECO:0000259" key="9">
    <source>
        <dbReference type="PROSITE" id="PS50075"/>
    </source>
</evidence>
<dbReference type="Pfam" id="PF08659">
    <property type="entry name" value="KR"/>
    <property type="match status" value="1"/>
</dbReference>
<dbReference type="GO" id="GO:1901336">
    <property type="term" value="P:lactone biosynthetic process"/>
    <property type="evidence" value="ECO:0007669"/>
    <property type="project" value="UniProtKB-ARBA"/>
</dbReference>
<dbReference type="OrthoDB" id="329835at2759"/>
<dbReference type="InterPro" id="IPR057326">
    <property type="entry name" value="KR_dom"/>
</dbReference>
<reference evidence="12 13" key="1">
    <citation type="submission" date="2016-04" db="EMBL/GenBank/DDBJ databases">
        <title>A degradative enzymes factory behind the ericoid mycorrhizal symbiosis.</title>
        <authorList>
            <consortium name="DOE Joint Genome Institute"/>
            <person name="Martino E."/>
            <person name="Morin E."/>
            <person name="Grelet G."/>
            <person name="Kuo A."/>
            <person name="Kohler A."/>
            <person name="Daghino S."/>
            <person name="Barry K."/>
            <person name="Choi C."/>
            <person name="Cichocki N."/>
            <person name="Clum A."/>
            <person name="Copeland A."/>
            <person name="Hainaut M."/>
            <person name="Haridas S."/>
            <person name="Labutti K."/>
            <person name="Lindquist E."/>
            <person name="Lipzen A."/>
            <person name="Khouja H.-R."/>
            <person name="Murat C."/>
            <person name="Ohm R."/>
            <person name="Olson A."/>
            <person name="Spatafora J."/>
            <person name="Veneault-Fourrey C."/>
            <person name="Henrissat B."/>
            <person name="Grigoriev I."/>
            <person name="Martin F."/>
            <person name="Perotto S."/>
        </authorList>
    </citation>
    <scope>NUCLEOTIDE SEQUENCE [LARGE SCALE GENOMIC DNA]</scope>
    <source>
        <strain evidence="12 13">E</strain>
    </source>
</reference>
<evidence type="ECO:0000256" key="5">
    <source>
        <dbReference type="ARBA" id="ARBA00023268"/>
    </source>
</evidence>
<dbReference type="Proteomes" id="UP000235371">
    <property type="component" value="Unassembled WGS sequence"/>
</dbReference>
<dbReference type="Gene3D" id="3.10.129.110">
    <property type="entry name" value="Polyketide synthase dehydratase"/>
    <property type="match status" value="1"/>
</dbReference>
<dbReference type="Pfam" id="PF23297">
    <property type="entry name" value="ACP_SdgA_C"/>
    <property type="match status" value="1"/>
</dbReference>
<dbReference type="InterPro" id="IPR020841">
    <property type="entry name" value="PKS_Beta-ketoAc_synthase_dom"/>
</dbReference>
<dbReference type="InterPro" id="IPR049552">
    <property type="entry name" value="PKS_DH_N"/>
</dbReference>
<dbReference type="SUPFAM" id="SSF47336">
    <property type="entry name" value="ACP-like"/>
    <property type="match status" value="1"/>
</dbReference>
<evidence type="ECO:0000313" key="13">
    <source>
        <dbReference type="Proteomes" id="UP000235371"/>
    </source>
</evidence>
<dbReference type="InterPro" id="IPR014030">
    <property type="entry name" value="Ketoacyl_synth_N"/>
</dbReference>
<dbReference type="Pfam" id="PF02801">
    <property type="entry name" value="Ketoacyl-synt_C"/>
    <property type="match status" value="1"/>
</dbReference>
<dbReference type="InterPro" id="IPR009081">
    <property type="entry name" value="PP-bd_ACP"/>
</dbReference>
<dbReference type="PROSITE" id="PS52004">
    <property type="entry name" value="KS3_2"/>
    <property type="match status" value="1"/>
</dbReference>
<dbReference type="PROSITE" id="PS52019">
    <property type="entry name" value="PKS_MFAS_DH"/>
    <property type="match status" value="1"/>
</dbReference>
<dbReference type="GO" id="GO:0031177">
    <property type="term" value="F:phosphopantetheine binding"/>
    <property type="evidence" value="ECO:0007669"/>
    <property type="project" value="InterPro"/>
</dbReference>
<dbReference type="SUPFAM" id="SSF51735">
    <property type="entry name" value="NAD(P)-binding Rossmann-fold domains"/>
    <property type="match status" value="2"/>
</dbReference>
<evidence type="ECO:0000256" key="7">
    <source>
        <dbReference type="RuleBase" id="RU361277"/>
    </source>
</evidence>
<keyword evidence="2" id="KW-0597">Phosphoprotein</keyword>
<feature type="domain" description="Carrier" evidence="9">
    <location>
        <begin position="1947"/>
        <end position="2024"/>
    </location>
</feature>
<dbReference type="InterPro" id="IPR013149">
    <property type="entry name" value="ADH-like_C"/>
</dbReference>
<keyword evidence="13" id="KW-1185">Reference proteome</keyword>
<proteinExistence type="inferred from homology"/>
<comment type="cofactor">
    <cofactor evidence="7">
        <name>Zn(2+)</name>
        <dbReference type="ChEBI" id="CHEBI:29105"/>
    </cofactor>
</comment>
<feature type="active site" description="Proton donor; for dehydratase activity" evidence="6">
    <location>
        <position position="840"/>
    </location>
</feature>
<evidence type="ECO:0000259" key="10">
    <source>
        <dbReference type="PROSITE" id="PS52004"/>
    </source>
</evidence>
<keyword evidence="3" id="KW-0808">Transferase</keyword>
<keyword evidence="5" id="KW-0511">Multifunctional enzyme</keyword>
<keyword evidence="7" id="KW-0479">Metal-binding</keyword>
<dbReference type="GO" id="GO:0006633">
    <property type="term" value="P:fatty acid biosynthetic process"/>
    <property type="evidence" value="ECO:0007669"/>
    <property type="project" value="InterPro"/>
</dbReference>
<evidence type="ECO:0000313" key="12">
    <source>
        <dbReference type="EMBL" id="PMD49373.1"/>
    </source>
</evidence>
<evidence type="ECO:0000256" key="8">
    <source>
        <dbReference type="SAM" id="MobiDB-lite"/>
    </source>
</evidence>
<evidence type="ECO:0000256" key="4">
    <source>
        <dbReference type="ARBA" id="ARBA00023002"/>
    </source>
</evidence>
<dbReference type="Gene3D" id="3.90.180.10">
    <property type="entry name" value="Medium-chain alcohol dehydrogenases, catalytic domain"/>
    <property type="match status" value="1"/>
</dbReference>
<dbReference type="GO" id="GO:0004315">
    <property type="term" value="F:3-oxoacyl-[acyl-carrier-protein] synthase activity"/>
    <property type="evidence" value="ECO:0007669"/>
    <property type="project" value="InterPro"/>
</dbReference>
<dbReference type="Pfam" id="PF21089">
    <property type="entry name" value="PKS_DH_N"/>
    <property type="match status" value="1"/>
</dbReference>
<keyword evidence="7" id="KW-0862">Zinc</keyword>
<dbReference type="PROSITE" id="PS50075">
    <property type="entry name" value="CARRIER"/>
    <property type="match status" value="1"/>
</dbReference>
<dbReference type="SUPFAM" id="SSF50129">
    <property type="entry name" value="GroES-like"/>
    <property type="match status" value="1"/>
</dbReference>
<dbReference type="InterPro" id="IPR020843">
    <property type="entry name" value="ER"/>
</dbReference>
<dbReference type="InterPro" id="IPR014031">
    <property type="entry name" value="Ketoacyl_synth_C"/>
</dbReference>
<evidence type="ECO:0000259" key="11">
    <source>
        <dbReference type="PROSITE" id="PS52019"/>
    </source>
</evidence>
<dbReference type="InterPro" id="IPR011032">
    <property type="entry name" value="GroES-like_sf"/>
</dbReference>
<dbReference type="Pfam" id="PF08240">
    <property type="entry name" value="ADH_N"/>
    <property type="match status" value="1"/>
</dbReference>
<dbReference type="Gene3D" id="3.30.70.3290">
    <property type="match status" value="1"/>
</dbReference>
<dbReference type="GeneID" id="36595774"/>
<dbReference type="RefSeq" id="XP_024726277.1">
    <property type="nucleotide sequence ID" value="XM_024887698.1"/>
</dbReference>
<dbReference type="SUPFAM" id="SSF53901">
    <property type="entry name" value="Thiolase-like"/>
    <property type="match status" value="1"/>
</dbReference>
<name>A0A2J6SF47_9HELO</name>
<dbReference type="Gene3D" id="3.40.50.720">
    <property type="entry name" value="NAD(P)-binding Rossmann-like Domain"/>
    <property type="match status" value="2"/>
</dbReference>
<dbReference type="InterPro" id="IPR020807">
    <property type="entry name" value="PKS_DH"/>
</dbReference>
<dbReference type="SMART" id="SM00825">
    <property type="entry name" value="PKS_KS"/>
    <property type="match status" value="1"/>
</dbReference>
<dbReference type="InterPro" id="IPR002328">
    <property type="entry name" value="ADH_Zn_CS"/>
</dbReference>
<feature type="domain" description="Ketosynthase family 3 (KS3)" evidence="10">
    <location>
        <begin position="11"/>
        <end position="434"/>
    </location>
</feature>
<feature type="region of interest" description="C-terminal hotdog fold" evidence="6">
    <location>
        <begin position="777"/>
        <end position="925"/>
    </location>
</feature>
<evidence type="ECO:0000256" key="3">
    <source>
        <dbReference type="ARBA" id="ARBA00022679"/>
    </source>
</evidence>
<keyword evidence="4" id="KW-0560">Oxidoreductase</keyword>
<dbReference type="InterPro" id="IPR020806">
    <property type="entry name" value="PKS_PP-bd"/>
</dbReference>
<feature type="region of interest" description="Disordered" evidence="8">
    <location>
        <begin position="1916"/>
        <end position="1935"/>
    </location>
</feature>
<dbReference type="InterPro" id="IPR032821">
    <property type="entry name" value="PKS_assoc"/>
</dbReference>
<feature type="active site" description="Proton acceptor; for dehydratase activity" evidence="6">
    <location>
        <position position="647"/>
    </location>
</feature>
<dbReference type="InterPro" id="IPR056501">
    <property type="entry name" value="NAD-bd_HRPKS_sdrA"/>
</dbReference>
<dbReference type="PROSITE" id="PS00059">
    <property type="entry name" value="ADH_ZINC"/>
    <property type="match status" value="1"/>
</dbReference>
<evidence type="ECO:0000256" key="1">
    <source>
        <dbReference type="ARBA" id="ARBA00022450"/>
    </source>
</evidence>
<dbReference type="InterPro" id="IPR016039">
    <property type="entry name" value="Thiolase-like"/>
</dbReference>
<dbReference type="Pfam" id="PF14765">
    <property type="entry name" value="PS-DH"/>
    <property type="match status" value="1"/>
</dbReference>
<dbReference type="GO" id="GO:0044550">
    <property type="term" value="P:secondary metabolite biosynthetic process"/>
    <property type="evidence" value="ECO:0007669"/>
    <property type="project" value="TreeGrafter"/>
</dbReference>
<evidence type="ECO:0000256" key="2">
    <source>
        <dbReference type="ARBA" id="ARBA00022553"/>
    </source>
</evidence>
<dbReference type="Pfam" id="PF16197">
    <property type="entry name" value="KAsynt_C_assoc"/>
    <property type="match status" value="1"/>
</dbReference>
<dbReference type="InParanoid" id="A0A2J6SF47"/>
<dbReference type="EMBL" id="KZ613921">
    <property type="protein sequence ID" value="PMD49373.1"/>
    <property type="molecule type" value="Genomic_DNA"/>
</dbReference>
<accession>A0A2J6SF47</accession>
<dbReference type="CDD" id="cd00833">
    <property type="entry name" value="PKS"/>
    <property type="match status" value="1"/>
</dbReference>
<dbReference type="GO" id="GO:0016491">
    <property type="term" value="F:oxidoreductase activity"/>
    <property type="evidence" value="ECO:0007669"/>
    <property type="project" value="UniProtKB-KW"/>
</dbReference>
<dbReference type="InterPro" id="IPR018201">
    <property type="entry name" value="Ketoacyl_synth_AS"/>
</dbReference>
<dbReference type="InterPro" id="IPR036291">
    <property type="entry name" value="NAD(P)-bd_dom_sf"/>
</dbReference>
<dbReference type="InterPro" id="IPR013968">
    <property type="entry name" value="PKS_KR"/>
</dbReference>
<dbReference type="InterPro" id="IPR042104">
    <property type="entry name" value="PKS_dehydratase_sf"/>
</dbReference>
<feature type="domain" description="PKS/mFAS DH" evidence="11">
    <location>
        <begin position="615"/>
        <end position="925"/>
    </location>
</feature>
<dbReference type="InterPro" id="IPR013154">
    <property type="entry name" value="ADH-like_N"/>
</dbReference>
<evidence type="ECO:0000256" key="6">
    <source>
        <dbReference type="PROSITE-ProRule" id="PRU01363"/>
    </source>
</evidence>
<dbReference type="InterPro" id="IPR050091">
    <property type="entry name" value="PKS_NRPS_Biosynth_Enz"/>
</dbReference>
<dbReference type="GO" id="GO:0004312">
    <property type="term" value="F:fatty acid synthase activity"/>
    <property type="evidence" value="ECO:0007669"/>
    <property type="project" value="TreeGrafter"/>
</dbReference>
<keyword evidence="1" id="KW-0596">Phosphopantetheine</keyword>
<dbReference type="FunFam" id="3.40.50.720:FF:000209">
    <property type="entry name" value="Polyketide synthase Pks12"/>
    <property type="match status" value="1"/>
</dbReference>
<dbReference type="SMART" id="SM00823">
    <property type="entry name" value="PKS_PP"/>
    <property type="match status" value="1"/>
</dbReference>
<dbReference type="Pfam" id="PF00107">
    <property type="entry name" value="ADH_zinc_N"/>
    <property type="match status" value="1"/>
</dbReference>